<dbReference type="AlphaFoldDB" id="A0AAD7VJL2"/>
<comment type="caution">
    <text evidence="11">The sequence shown here is derived from an EMBL/GenBank/DDBJ whole genome shotgun (WGS) entry which is preliminary data.</text>
</comment>
<accession>A0AAD7VJL2</accession>
<dbReference type="GO" id="GO:0005886">
    <property type="term" value="C:plasma membrane"/>
    <property type="evidence" value="ECO:0007669"/>
    <property type="project" value="UniProtKB-SubCell"/>
</dbReference>
<evidence type="ECO:0000256" key="1">
    <source>
        <dbReference type="ARBA" id="ARBA00004141"/>
    </source>
</evidence>
<gene>
    <name evidence="11" type="ORF">O6P43_007497</name>
</gene>
<evidence type="ECO:0000256" key="7">
    <source>
        <dbReference type="ARBA" id="ARBA00023136"/>
    </source>
</evidence>
<name>A0AAD7VJL2_QUISA</name>
<dbReference type="KEGG" id="qsa:O6P43_007497"/>
<dbReference type="InterPro" id="IPR002110">
    <property type="entry name" value="Ankyrin_rpt"/>
</dbReference>
<dbReference type="PROSITE" id="PS50297">
    <property type="entry name" value="ANK_REP_REGION"/>
    <property type="match status" value="3"/>
</dbReference>
<dbReference type="SMART" id="SM00248">
    <property type="entry name" value="ANK"/>
    <property type="match status" value="5"/>
</dbReference>
<dbReference type="Pfam" id="PF12796">
    <property type="entry name" value="Ank_2"/>
    <property type="match status" value="2"/>
</dbReference>
<evidence type="ECO:0000256" key="4">
    <source>
        <dbReference type="ARBA" id="ARBA00022737"/>
    </source>
</evidence>
<evidence type="ECO:0000256" key="6">
    <source>
        <dbReference type="ARBA" id="ARBA00023043"/>
    </source>
</evidence>
<evidence type="ECO:0000256" key="5">
    <source>
        <dbReference type="ARBA" id="ARBA00022989"/>
    </source>
</evidence>
<dbReference type="InterPro" id="IPR036770">
    <property type="entry name" value="Ankyrin_rpt-contain_sf"/>
</dbReference>
<dbReference type="PANTHER" id="PTHR24186:SF56">
    <property type="entry name" value="PGG DOMAIN-CONTAINING PROTEIN"/>
    <property type="match status" value="1"/>
</dbReference>
<feature type="transmembrane region" description="Helical" evidence="9">
    <location>
        <begin position="394"/>
        <end position="411"/>
    </location>
</feature>
<evidence type="ECO:0000313" key="11">
    <source>
        <dbReference type="EMBL" id="KAJ7977949.1"/>
    </source>
</evidence>
<sequence>MDMRLYEAAEAGDIQILHQLLTEDPLILHTASIISDKNPLHIASIAGHVDFAKEILRLKPDLSKELDQHGVSPVHTALANGYLEIIRELLKVDGKLCRIKGIENKTPLHYAAIKGRVDIINEMILASPESLEDMTVQRETALHLAVKFSQFEAIKLLVDWAREIKKEDILNWKDEQGNTILHLATWKKQRQVIELLLGNGTKSVGIVEVNATNYTSLTALDLLLIFPSEAGDREIKEILRGANAIRARDQQFSHVDSFSCSNQSPSTSGTRASHNLMDYFKFKRGRDSPSDARTALLVVVVLVTTSAFQVGLNPPGGVWQDGNLAGKSIMGSKEPPTFAVFAVFNSIMFTVSLVTINILTTNFPMRLELLICMSAMFVTYNIAIIGIAPESIKVFLTVFTSVLPTVVEVVVKQVRQIIVRVKELVANIVQKISSIPN</sequence>
<dbReference type="Proteomes" id="UP001163823">
    <property type="component" value="Chromosome 3"/>
</dbReference>
<keyword evidence="12" id="KW-1185">Reference proteome</keyword>
<dbReference type="EMBL" id="JARAOO010000003">
    <property type="protein sequence ID" value="KAJ7977949.1"/>
    <property type="molecule type" value="Genomic_DNA"/>
</dbReference>
<dbReference type="PROSITE" id="PS50088">
    <property type="entry name" value="ANK_REPEAT"/>
    <property type="match status" value="4"/>
</dbReference>
<evidence type="ECO:0000259" key="10">
    <source>
        <dbReference type="Pfam" id="PF13962"/>
    </source>
</evidence>
<dbReference type="PANTHER" id="PTHR24186">
    <property type="entry name" value="PROTEIN PHOSPHATASE 1 REGULATORY SUBUNIT"/>
    <property type="match status" value="1"/>
</dbReference>
<evidence type="ECO:0000256" key="2">
    <source>
        <dbReference type="ARBA" id="ARBA00004413"/>
    </source>
</evidence>
<feature type="repeat" description="ANK" evidence="8">
    <location>
        <begin position="103"/>
        <end position="124"/>
    </location>
</feature>
<feature type="repeat" description="ANK" evidence="8">
    <location>
        <begin position="176"/>
        <end position="200"/>
    </location>
</feature>
<dbReference type="SUPFAM" id="SSF48403">
    <property type="entry name" value="Ankyrin repeat"/>
    <property type="match status" value="1"/>
</dbReference>
<keyword evidence="3 9" id="KW-0812">Transmembrane</keyword>
<dbReference type="Gene3D" id="1.25.40.20">
    <property type="entry name" value="Ankyrin repeat-containing domain"/>
    <property type="match status" value="1"/>
</dbReference>
<dbReference type="InterPro" id="IPR026961">
    <property type="entry name" value="PGG_dom"/>
</dbReference>
<protein>
    <submittedName>
        <fullName evidence="11">Ankyrin repeat family protein</fullName>
    </submittedName>
</protein>
<reference evidence="11" key="1">
    <citation type="journal article" date="2023" name="Science">
        <title>Elucidation of the pathway for biosynthesis of saponin adjuvants from the soapbark tree.</title>
        <authorList>
            <person name="Reed J."/>
            <person name="Orme A."/>
            <person name="El-Demerdash A."/>
            <person name="Owen C."/>
            <person name="Martin L.B.B."/>
            <person name="Misra R.C."/>
            <person name="Kikuchi S."/>
            <person name="Rejzek M."/>
            <person name="Martin A.C."/>
            <person name="Harkess A."/>
            <person name="Leebens-Mack J."/>
            <person name="Louveau T."/>
            <person name="Stephenson M.J."/>
            <person name="Osbourn A."/>
        </authorList>
    </citation>
    <scope>NUCLEOTIDE SEQUENCE</scope>
    <source>
        <strain evidence="11">S10</strain>
    </source>
</reference>
<feature type="transmembrane region" description="Helical" evidence="9">
    <location>
        <begin position="294"/>
        <end position="312"/>
    </location>
</feature>
<proteinExistence type="predicted"/>
<keyword evidence="6 8" id="KW-0040">ANK repeat</keyword>
<keyword evidence="5 9" id="KW-1133">Transmembrane helix</keyword>
<feature type="transmembrane region" description="Helical" evidence="9">
    <location>
        <begin position="338"/>
        <end position="360"/>
    </location>
</feature>
<keyword evidence="4" id="KW-0677">Repeat</keyword>
<feature type="repeat" description="ANK" evidence="8">
    <location>
        <begin position="137"/>
        <end position="169"/>
    </location>
</feature>
<comment type="subcellular location">
    <subcellularLocation>
        <location evidence="2">Cell membrane</location>
        <topology evidence="2">Peripheral membrane protein</topology>
        <orientation evidence="2">Cytoplasmic side</orientation>
    </subcellularLocation>
    <subcellularLocation>
        <location evidence="1">Membrane</location>
        <topology evidence="1">Multi-pass membrane protein</topology>
    </subcellularLocation>
</comment>
<evidence type="ECO:0000256" key="3">
    <source>
        <dbReference type="ARBA" id="ARBA00022692"/>
    </source>
</evidence>
<keyword evidence="7 9" id="KW-0472">Membrane</keyword>
<organism evidence="11 12">
    <name type="scientific">Quillaja saponaria</name>
    <name type="common">Soap bark tree</name>
    <dbReference type="NCBI Taxonomy" id="32244"/>
    <lineage>
        <taxon>Eukaryota</taxon>
        <taxon>Viridiplantae</taxon>
        <taxon>Streptophyta</taxon>
        <taxon>Embryophyta</taxon>
        <taxon>Tracheophyta</taxon>
        <taxon>Spermatophyta</taxon>
        <taxon>Magnoliopsida</taxon>
        <taxon>eudicotyledons</taxon>
        <taxon>Gunneridae</taxon>
        <taxon>Pentapetalae</taxon>
        <taxon>rosids</taxon>
        <taxon>fabids</taxon>
        <taxon>Fabales</taxon>
        <taxon>Quillajaceae</taxon>
        <taxon>Quillaja</taxon>
    </lineage>
</organism>
<dbReference type="Pfam" id="PF13962">
    <property type="entry name" value="PGG"/>
    <property type="match status" value="1"/>
</dbReference>
<evidence type="ECO:0000256" key="9">
    <source>
        <dbReference type="SAM" id="Phobius"/>
    </source>
</evidence>
<evidence type="ECO:0000256" key="8">
    <source>
        <dbReference type="PROSITE-ProRule" id="PRU00023"/>
    </source>
</evidence>
<evidence type="ECO:0000313" key="12">
    <source>
        <dbReference type="Proteomes" id="UP001163823"/>
    </source>
</evidence>
<feature type="domain" description="PGG" evidence="10">
    <location>
        <begin position="291"/>
        <end position="380"/>
    </location>
</feature>
<feature type="transmembrane region" description="Helical" evidence="9">
    <location>
        <begin position="367"/>
        <end position="388"/>
    </location>
</feature>
<feature type="repeat" description="ANK" evidence="8">
    <location>
        <begin position="69"/>
        <end position="91"/>
    </location>
</feature>